<feature type="transmembrane region" description="Helical" evidence="10">
    <location>
        <begin position="31"/>
        <end position="51"/>
    </location>
</feature>
<evidence type="ECO:0000256" key="10">
    <source>
        <dbReference type="SAM" id="Phobius"/>
    </source>
</evidence>
<evidence type="ECO:0000256" key="1">
    <source>
        <dbReference type="ARBA" id="ARBA00004651"/>
    </source>
</evidence>
<dbReference type="EMBL" id="NNAY01004006">
    <property type="protein sequence ID" value="OXU18509.1"/>
    <property type="molecule type" value="Genomic_DNA"/>
</dbReference>
<comment type="caution">
    <text evidence="11">The sequence shown here is derived from an EMBL/GenBank/DDBJ whole genome shotgun (WGS) entry which is preliminary data.</text>
</comment>
<dbReference type="GO" id="GO:0007165">
    <property type="term" value="P:signal transduction"/>
    <property type="evidence" value="ECO:0007669"/>
    <property type="project" value="UniProtKB-KW"/>
</dbReference>
<evidence type="ECO:0000256" key="9">
    <source>
        <dbReference type="ARBA" id="ARBA00023224"/>
    </source>
</evidence>
<dbReference type="GO" id="GO:0005549">
    <property type="term" value="F:odorant binding"/>
    <property type="evidence" value="ECO:0007669"/>
    <property type="project" value="InterPro"/>
</dbReference>
<evidence type="ECO:0000256" key="7">
    <source>
        <dbReference type="ARBA" id="ARBA00023136"/>
    </source>
</evidence>
<name>A0A232EJG6_9HYME</name>
<dbReference type="PANTHER" id="PTHR21137">
    <property type="entry name" value="ODORANT RECEPTOR"/>
    <property type="match status" value="1"/>
</dbReference>
<keyword evidence="3" id="KW-0716">Sensory transduction</keyword>
<organism evidence="11 12">
    <name type="scientific">Trichomalopsis sarcophagae</name>
    <dbReference type="NCBI Taxonomy" id="543379"/>
    <lineage>
        <taxon>Eukaryota</taxon>
        <taxon>Metazoa</taxon>
        <taxon>Ecdysozoa</taxon>
        <taxon>Arthropoda</taxon>
        <taxon>Hexapoda</taxon>
        <taxon>Insecta</taxon>
        <taxon>Pterygota</taxon>
        <taxon>Neoptera</taxon>
        <taxon>Endopterygota</taxon>
        <taxon>Hymenoptera</taxon>
        <taxon>Apocrita</taxon>
        <taxon>Proctotrupomorpha</taxon>
        <taxon>Chalcidoidea</taxon>
        <taxon>Pteromalidae</taxon>
        <taxon>Pteromalinae</taxon>
        <taxon>Trichomalopsis</taxon>
    </lineage>
</organism>
<keyword evidence="6 10" id="KW-1133">Transmembrane helix</keyword>
<feature type="non-terminal residue" evidence="11">
    <location>
        <position position="284"/>
    </location>
</feature>
<accession>A0A232EJG6</accession>
<proteinExistence type="predicted"/>
<keyword evidence="2" id="KW-1003">Cell membrane</keyword>
<dbReference type="AlphaFoldDB" id="A0A232EJG6"/>
<evidence type="ECO:0000256" key="5">
    <source>
        <dbReference type="ARBA" id="ARBA00022725"/>
    </source>
</evidence>
<evidence type="ECO:0000256" key="3">
    <source>
        <dbReference type="ARBA" id="ARBA00022606"/>
    </source>
</evidence>
<sequence>MDFLDSRYFILNKKMLHILGIWPYQKRLERYAIRSVYFFFMSVSFVPQILCVKKYFKVDSDKFIRGVTTLLYLSGVSLKLTIAILMNGKIQIVYSKVADNWKMFTDKDEIKTLLEYSEVGRILTLGYVVYMVLAVIVFTTMPYLPVVIDIVFPINGTRPRLFVLDGEYIVDKYENYNKIYIFESVCSVVSVPIFCTIDSTYAVCVQQCVALLAIVKLRLKVATKYTKNYLRDHKCDASQQLIIKSADLHNKVIEFAHILESSYSMVFLLLMGMNCLIISVGTLV</sequence>
<keyword evidence="12" id="KW-1185">Reference proteome</keyword>
<evidence type="ECO:0000313" key="11">
    <source>
        <dbReference type="EMBL" id="OXU18509.1"/>
    </source>
</evidence>
<gene>
    <name evidence="11" type="ORF">TSAR_000579</name>
</gene>
<feature type="transmembrane region" description="Helical" evidence="10">
    <location>
        <begin position="127"/>
        <end position="152"/>
    </location>
</feature>
<dbReference type="STRING" id="543379.A0A232EJG6"/>
<dbReference type="OrthoDB" id="7696577at2759"/>
<keyword evidence="4 10" id="KW-0812">Transmembrane</keyword>
<keyword evidence="5" id="KW-0552">Olfaction</keyword>
<evidence type="ECO:0000313" key="12">
    <source>
        <dbReference type="Proteomes" id="UP000215335"/>
    </source>
</evidence>
<evidence type="ECO:0008006" key="13">
    <source>
        <dbReference type="Google" id="ProtNLM"/>
    </source>
</evidence>
<evidence type="ECO:0000256" key="4">
    <source>
        <dbReference type="ARBA" id="ARBA00022692"/>
    </source>
</evidence>
<evidence type="ECO:0000256" key="8">
    <source>
        <dbReference type="ARBA" id="ARBA00023170"/>
    </source>
</evidence>
<dbReference type="PANTHER" id="PTHR21137:SF35">
    <property type="entry name" value="ODORANT RECEPTOR 19A-RELATED"/>
    <property type="match status" value="1"/>
</dbReference>
<keyword evidence="7 10" id="KW-0472">Membrane</keyword>
<feature type="transmembrane region" description="Helical" evidence="10">
    <location>
        <begin position="263"/>
        <end position="283"/>
    </location>
</feature>
<dbReference type="InterPro" id="IPR004117">
    <property type="entry name" value="7tm6_olfct_rcpt"/>
</dbReference>
<protein>
    <recommendedName>
        <fullName evidence="13">Odorant receptor</fullName>
    </recommendedName>
</protein>
<dbReference type="GO" id="GO:0005886">
    <property type="term" value="C:plasma membrane"/>
    <property type="evidence" value="ECO:0007669"/>
    <property type="project" value="UniProtKB-SubCell"/>
</dbReference>
<keyword evidence="8" id="KW-0675">Receptor</keyword>
<dbReference type="Proteomes" id="UP000215335">
    <property type="component" value="Unassembled WGS sequence"/>
</dbReference>
<evidence type="ECO:0000256" key="2">
    <source>
        <dbReference type="ARBA" id="ARBA00022475"/>
    </source>
</evidence>
<dbReference type="GO" id="GO:0004984">
    <property type="term" value="F:olfactory receptor activity"/>
    <property type="evidence" value="ECO:0007669"/>
    <property type="project" value="InterPro"/>
</dbReference>
<feature type="transmembrane region" description="Helical" evidence="10">
    <location>
        <begin position="63"/>
        <end position="86"/>
    </location>
</feature>
<evidence type="ECO:0000256" key="6">
    <source>
        <dbReference type="ARBA" id="ARBA00022989"/>
    </source>
</evidence>
<keyword evidence="9" id="KW-0807">Transducer</keyword>
<reference evidence="11 12" key="1">
    <citation type="journal article" date="2017" name="Curr. Biol.">
        <title>The Evolution of Venom by Co-option of Single-Copy Genes.</title>
        <authorList>
            <person name="Martinson E.O."/>
            <person name="Mrinalini"/>
            <person name="Kelkar Y.D."/>
            <person name="Chang C.H."/>
            <person name="Werren J.H."/>
        </authorList>
    </citation>
    <scope>NUCLEOTIDE SEQUENCE [LARGE SCALE GENOMIC DNA]</scope>
    <source>
        <strain evidence="11 12">Alberta</strain>
        <tissue evidence="11">Whole body</tissue>
    </source>
</reference>
<comment type="subcellular location">
    <subcellularLocation>
        <location evidence="1">Cell membrane</location>
        <topology evidence="1">Multi-pass membrane protein</topology>
    </subcellularLocation>
</comment>